<dbReference type="EMBL" id="DS113354">
    <property type="protein sequence ID" value="EAY09618.1"/>
    <property type="molecule type" value="Genomic_DNA"/>
</dbReference>
<proteinExistence type="predicted"/>
<name>A2ECM1_TRIV3</name>
<dbReference type="VEuPathDB" id="TrichDB:TVAGG3_0882090"/>
<evidence type="ECO:0000313" key="1">
    <source>
        <dbReference type="EMBL" id="EAY09618.1"/>
    </source>
</evidence>
<keyword evidence="2" id="KW-1185">Reference proteome</keyword>
<organism evidence="1 2">
    <name type="scientific">Trichomonas vaginalis (strain ATCC PRA-98 / G3)</name>
    <dbReference type="NCBI Taxonomy" id="412133"/>
    <lineage>
        <taxon>Eukaryota</taxon>
        <taxon>Metamonada</taxon>
        <taxon>Parabasalia</taxon>
        <taxon>Trichomonadida</taxon>
        <taxon>Trichomonadidae</taxon>
        <taxon>Trichomonas</taxon>
    </lineage>
</organism>
<dbReference type="InterPro" id="IPR011989">
    <property type="entry name" value="ARM-like"/>
</dbReference>
<evidence type="ECO:0000313" key="2">
    <source>
        <dbReference type="Proteomes" id="UP000001542"/>
    </source>
</evidence>
<dbReference type="InParanoid" id="A2ECM1"/>
<dbReference type="SUPFAM" id="SSF48371">
    <property type="entry name" value="ARM repeat"/>
    <property type="match status" value="1"/>
</dbReference>
<dbReference type="RefSeq" id="XP_001321841.1">
    <property type="nucleotide sequence ID" value="XM_001321806.1"/>
</dbReference>
<dbReference type="KEGG" id="tva:4767541"/>
<sequence length="441" mass="49613">MEYKVPELYSSSTVLSLNRNLANNLETMSLNSFLDSFPDDDEVISSEYIKQFNYICTIQPVETDIEPENSYFPRALIRSISILLTNPNLDDSTLRPYILAISKLSSLSESYSFALIDLGILNLFIQIVCSNLTMSRAHAFVTINNMIVSENVIKHIDENSDFLAHLIALISDFGGKGDFNLPLRILSKLCEFRTSLPIMESACSLFSENIKHGNQVAQADAAVGLAHLITNYPEAIEQAIELDVIDHAFNFLTAFNINTVKSGLSILLVISQTDFWGLVDIDILCSKLVCIIRPNSDISIEALNFILALIRNNNIHLNIFLNENLVQEICRYSNGQKFVIRNLCTQIICEALLFQNEEIRSMFLANNSFNYIISMIDETNEQLSSMILSAIEKLFLEIPNFEGYKDCSDFVDIISDYSESDSDGYEIAERILAIISDDSSN</sequence>
<dbReference type="Gene3D" id="1.25.10.10">
    <property type="entry name" value="Leucine-rich Repeat Variant"/>
    <property type="match status" value="1"/>
</dbReference>
<accession>A2ECM1</accession>
<dbReference type="SMR" id="A2ECM1"/>
<protein>
    <submittedName>
        <fullName evidence="1">Uncharacterized protein</fullName>
    </submittedName>
</protein>
<reference evidence="1" key="1">
    <citation type="submission" date="2006-10" db="EMBL/GenBank/DDBJ databases">
        <authorList>
            <person name="Amadeo P."/>
            <person name="Zhao Q."/>
            <person name="Wortman J."/>
            <person name="Fraser-Liggett C."/>
            <person name="Carlton J."/>
        </authorList>
    </citation>
    <scope>NUCLEOTIDE SEQUENCE</scope>
    <source>
        <strain evidence="1">G3</strain>
    </source>
</reference>
<reference evidence="1" key="2">
    <citation type="journal article" date="2007" name="Science">
        <title>Draft genome sequence of the sexually transmitted pathogen Trichomonas vaginalis.</title>
        <authorList>
            <person name="Carlton J.M."/>
            <person name="Hirt R.P."/>
            <person name="Silva J.C."/>
            <person name="Delcher A.L."/>
            <person name="Schatz M."/>
            <person name="Zhao Q."/>
            <person name="Wortman J.R."/>
            <person name="Bidwell S.L."/>
            <person name="Alsmark U.C.M."/>
            <person name="Besteiro S."/>
            <person name="Sicheritz-Ponten T."/>
            <person name="Noel C.J."/>
            <person name="Dacks J.B."/>
            <person name="Foster P.G."/>
            <person name="Simillion C."/>
            <person name="Van de Peer Y."/>
            <person name="Miranda-Saavedra D."/>
            <person name="Barton G.J."/>
            <person name="Westrop G.D."/>
            <person name="Mueller S."/>
            <person name="Dessi D."/>
            <person name="Fiori P.L."/>
            <person name="Ren Q."/>
            <person name="Paulsen I."/>
            <person name="Zhang H."/>
            <person name="Bastida-Corcuera F.D."/>
            <person name="Simoes-Barbosa A."/>
            <person name="Brown M.T."/>
            <person name="Hayes R.D."/>
            <person name="Mukherjee M."/>
            <person name="Okumura C.Y."/>
            <person name="Schneider R."/>
            <person name="Smith A.J."/>
            <person name="Vanacova S."/>
            <person name="Villalvazo M."/>
            <person name="Haas B.J."/>
            <person name="Pertea M."/>
            <person name="Feldblyum T.V."/>
            <person name="Utterback T.R."/>
            <person name="Shu C.L."/>
            <person name="Osoegawa K."/>
            <person name="de Jong P.J."/>
            <person name="Hrdy I."/>
            <person name="Horvathova L."/>
            <person name="Zubacova Z."/>
            <person name="Dolezal P."/>
            <person name="Malik S.B."/>
            <person name="Logsdon J.M. Jr."/>
            <person name="Henze K."/>
            <person name="Gupta A."/>
            <person name="Wang C.C."/>
            <person name="Dunne R.L."/>
            <person name="Upcroft J.A."/>
            <person name="Upcroft P."/>
            <person name="White O."/>
            <person name="Salzberg S.L."/>
            <person name="Tang P."/>
            <person name="Chiu C.-H."/>
            <person name="Lee Y.-S."/>
            <person name="Embley T.M."/>
            <person name="Coombs G.H."/>
            <person name="Mottram J.C."/>
            <person name="Tachezy J."/>
            <person name="Fraser-Liggett C.M."/>
            <person name="Johnson P.J."/>
        </authorList>
    </citation>
    <scope>NUCLEOTIDE SEQUENCE [LARGE SCALE GENOMIC DNA]</scope>
    <source>
        <strain evidence="1">G3</strain>
    </source>
</reference>
<dbReference type="Proteomes" id="UP000001542">
    <property type="component" value="Unassembled WGS sequence"/>
</dbReference>
<dbReference type="VEuPathDB" id="TrichDB:TVAG_056620"/>
<gene>
    <name evidence="1" type="ORF">TVAG_056620</name>
</gene>
<dbReference type="InterPro" id="IPR016024">
    <property type="entry name" value="ARM-type_fold"/>
</dbReference>
<dbReference type="AlphaFoldDB" id="A2ECM1"/>